<dbReference type="Pfam" id="PF07715">
    <property type="entry name" value="Plug"/>
    <property type="match status" value="1"/>
</dbReference>
<comment type="subcellular location">
    <subcellularLocation>
        <location evidence="1 14">Cell outer membrane</location>
        <topology evidence="1 14">Multi-pass membrane protein</topology>
    </subcellularLocation>
</comment>
<dbReference type="SUPFAM" id="SSF56935">
    <property type="entry name" value="Porins"/>
    <property type="match status" value="1"/>
</dbReference>
<dbReference type="PANTHER" id="PTHR32552:SF68">
    <property type="entry name" value="FERRICHROME OUTER MEMBRANE TRANSPORTER_PHAGE RECEPTOR"/>
    <property type="match status" value="1"/>
</dbReference>
<keyword evidence="8" id="KW-0408">Iron</keyword>
<keyword evidence="3 14" id="KW-0813">Transport</keyword>
<evidence type="ECO:0000256" key="7">
    <source>
        <dbReference type="ARBA" id="ARBA00022729"/>
    </source>
</evidence>
<evidence type="ECO:0000256" key="3">
    <source>
        <dbReference type="ARBA" id="ARBA00022448"/>
    </source>
</evidence>
<dbReference type="CDD" id="cd01347">
    <property type="entry name" value="ligand_gated_channel"/>
    <property type="match status" value="1"/>
</dbReference>
<keyword evidence="12" id="KW-0675">Receptor</keyword>
<keyword evidence="13 14" id="KW-0998">Cell outer membrane</keyword>
<dbReference type="GO" id="GO:0009279">
    <property type="term" value="C:cell outer membrane"/>
    <property type="evidence" value="ECO:0007669"/>
    <property type="project" value="UniProtKB-SubCell"/>
</dbReference>
<dbReference type="InterPro" id="IPR036942">
    <property type="entry name" value="Beta-barrel_TonB_sf"/>
</dbReference>
<dbReference type="Proteomes" id="UP000243661">
    <property type="component" value="Unassembled WGS sequence"/>
</dbReference>
<evidence type="ECO:0000256" key="8">
    <source>
        <dbReference type="ARBA" id="ARBA00023004"/>
    </source>
</evidence>
<evidence type="ECO:0000256" key="4">
    <source>
        <dbReference type="ARBA" id="ARBA00022452"/>
    </source>
</evidence>
<dbReference type="InterPro" id="IPR037066">
    <property type="entry name" value="Plug_dom_sf"/>
</dbReference>
<feature type="domain" description="TonB-dependent receptor-like beta-barrel" evidence="16">
    <location>
        <begin position="260"/>
        <end position="727"/>
    </location>
</feature>
<reference evidence="18 19" key="1">
    <citation type="submission" date="2016-08" db="EMBL/GenBank/DDBJ databases">
        <authorList>
            <person name="Seilhamer J.J."/>
        </authorList>
    </citation>
    <scope>NUCLEOTIDE SEQUENCE [LARGE SCALE GENOMIC DNA]</scope>
    <source>
        <strain evidence="18 19">ANC 4874</strain>
    </source>
</reference>
<dbReference type="Gene3D" id="2.170.130.10">
    <property type="entry name" value="TonB-dependent receptor, plug domain"/>
    <property type="match status" value="1"/>
</dbReference>
<gene>
    <name evidence="18" type="ORF">GA0116959_10872</name>
</gene>
<dbReference type="InterPro" id="IPR012910">
    <property type="entry name" value="Plug_dom"/>
</dbReference>
<evidence type="ECO:0000256" key="2">
    <source>
        <dbReference type="ARBA" id="ARBA00009810"/>
    </source>
</evidence>
<evidence type="ECO:0000259" key="17">
    <source>
        <dbReference type="Pfam" id="PF07715"/>
    </source>
</evidence>
<dbReference type="InterPro" id="IPR000531">
    <property type="entry name" value="Beta-barrel_TonB"/>
</dbReference>
<evidence type="ECO:0000256" key="5">
    <source>
        <dbReference type="ARBA" id="ARBA00022496"/>
    </source>
</evidence>
<dbReference type="PANTHER" id="PTHR32552">
    <property type="entry name" value="FERRICHROME IRON RECEPTOR-RELATED"/>
    <property type="match status" value="1"/>
</dbReference>
<dbReference type="AlphaFoldDB" id="A0A1C4GVI6"/>
<protein>
    <submittedName>
        <fullName evidence="18">Iron complex outermembrane recepter protein</fullName>
    </submittedName>
</protein>
<evidence type="ECO:0000259" key="16">
    <source>
        <dbReference type="Pfam" id="PF00593"/>
    </source>
</evidence>
<evidence type="ECO:0000256" key="1">
    <source>
        <dbReference type="ARBA" id="ARBA00004571"/>
    </source>
</evidence>
<dbReference type="GO" id="GO:0038023">
    <property type="term" value="F:signaling receptor activity"/>
    <property type="evidence" value="ECO:0007669"/>
    <property type="project" value="InterPro"/>
</dbReference>
<evidence type="ECO:0000256" key="10">
    <source>
        <dbReference type="ARBA" id="ARBA00023077"/>
    </source>
</evidence>
<evidence type="ECO:0000256" key="9">
    <source>
        <dbReference type="ARBA" id="ARBA00023065"/>
    </source>
</evidence>
<feature type="domain" description="TonB-dependent receptor plug" evidence="17">
    <location>
        <begin position="89"/>
        <end position="186"/>
    </location>
</feature>
<evidence type="ECO:0000256" key="11">
    <source>
        <dbReference type="ARBA" id="ARBA00023136"/>
    </source>
</evidence>
<evidence type="ECO:0000256" key="13">
    <source>
        <dbReference type="ARBA" id="ARBA00023237"/>
    </source>
</evidence>
<proteinExistence type="inferred from homology"/>
<keyword evidence="7" id="KW-0732">Signal</keyword>
<evidence type="ECO:0000313" key="18">
    <source>
        <dbReference type="EMBL" id="SCC72219.1"/>
    </source>
</evidence>
<evidence type="ECO:0000313" key="19">
    <source>
        <dbReference type="Proteomes" id="UP000243661"/>
    </source>
</evidence>
<comment type="similarity">
    <text evidence="2 14 15">Belongs to the TonB-dependent receptor family.</text>
</comment>
<keyword evidence="5" id="KW-0410">Iron transport</keyword>
<dbReference type="EMBL" id="FMBK01000008">
    <property type="protein sequence ID" value="SCC72219.1"/>
    <property type="molecule type" value="Genomic_DNA"/>
</dbReference>
<organism evidence="18 19">
    <name type="scientific">Acinetobacter albensis</name>
    <dbReference type="NCBI Taxonomy" id="1673609"/>
    <lineage>
        <taxon>Bacteria</taxon>
        <taxon>Pseudomonadati</taxon>
        <taxon>Pseudomonadota</taxon>
        <taxon>Gammaproteobacteria</taxon>
        <taxon>Moraxellales</taxon>
        <taxon>Moraxellaceae</taxon>
        <taxon>Acinetobacter</taxon>
    </lineage>
</organism>
<dbReference type="NCBIfam" id="TIGR01783">
    <property type="entry name" value="TonB-siderophor"/>
    <property type="match status" value="1"/>
</dbReference>
<dbReference type="GO" id="GO:0015344">
    <property type="term" value="F:siderophore uptake transmembrane transporter activity"/>
    <property type="evidence" value="ECO:0007669"/>
    <property type="project" value="TreeGrafter"/>
</dbReference>
<dbReference type="PROSITE" id="PS52016">
    <property type="entry name" value="TONB_DEPENDENT_REC_3"/>
    <property type="match status" value="1"/>
</dbReference>
<accession>A0A1C4GVI6</accession>
<keyword evidence="10 15" id="KW-0798">TonB box</keyword>
<name>A0A1C4GVI6_9GAMM</name>
<keyword evidence="4 14" id="KW-1134">Transmembrane beta strand</keyword>
<evidence type="ECO:0000256" key="6">
    <source>
        <dbReference type="ARBA" id="ARBA00022692"/>
    </source>
</evidence>
<dbReference type="Pfam" id="PF00593">
    <property type="entry name" value="TonB_dep_Rec_b-barrel"/>
    <property type="match status" value="1"/>
</dbReference>
<dbReference type="InterPro" id="IPR039426">
    <property type="entry name" value="TonB-dep_rcpt-like"/>
</dbReference>
<keyword evidence="6 14" id="KW-0812">Transmembrane</keyword>
<evidence type="ECO:0000256" key="12">
    <source>
        <dbReference type="ARBA" id="ARBA00023170"/>
    </source>
</evidence>
<dbReference type="GO" id="GO:0015891">
    <property type="term" value="P:siderophore transport"/>
    <property type="evidence" value="ECO:0007669"/>
    <property type="project" value="InterPro"/>
</dbReference>
<keyword evidence="11 14" id="KW-0472">Membrane</keyword>
<evidence type="ECO:0000256" key="14">
    <source>
        <dbReference type="PROSITE-ProRule" id="PRU01360"/>
    </source>
</evidence>
<dbReference type="Gene3D" id="2.40.170.20">
    <property type="entry name" value="TonB-dependent receptor, beta-barrel domain"/>
    <property type="match status" value="1"/>
</dbReference>
<dbReference type="RefSeq" id="WP_171256890.1">
    <property type="nucleotide sequence ID" value="NZ_FMBK01000008.1"/>
</dbReference>
<evidence type="ECO:0000256" key="15">
    <source>
        <dbReference type="RuleBase" id="RU003357"/>
    </source>
</evidence>
<dbReference type="InterPro" id="IPR010105">
    <property type="entry name" value="TonB_sidphr_rcpt"/>
</dbReference>
<sequence>MHPLAPHGLSGQKIFQYSLLSLMILHSHALYAEESDAAPSTASMQQDIEKQIKTTAVLPTLKIEAMSELDPIKSYVDYDEANVTRNGLKKKDIPQTIDTLDVQKYKIYGSNDLSVMLQGTPGISTSYDTRNDGISIRGFNADTNDIYRDGVRESGQYRRSTANVERIEILKGPASVLYGRSAGGGVINMVTKVANFDSKSSVGAYVGSYHNVGGTIDLNKALNDNWAVRLVGEKSDSNSFRSGIGFNQEMLSPSVTYRSDDEKLLWTTEFTYDSLNRTPDRGPNYENLPTGVSIKSGFAGQNDTIVDETKSFRTDVKYEFAPDWKFHWALSHRESFQDFDNFFGGTWCSAAGLLSDGKTCDWQGKIRQSYAWQQTTNKTLMNTFDITGQFKTGILDHHIMFGSDWSNEKREPILGNYSSGSNAGLYYRDVNPFNTSESFLPSRWSMLNGTRPAETSHSETDANSLSFFLQDLISLNEKYKMMLGLRYDSYDFKTHDIRNSNKRSYSDESVSPNIGFVWQPVESQSFYTSYSKSFSPYGGRGLLGVSTTINPSLYDAEPQFNEQYEIGVKSDWLDGRLNTQLSLYDITKNNIRYQPDSVNRPNEWEVGQKQQSQGAEFSFIGQVFDHLYLRGGYGYTNAEWKSDSRTNVVEADRLKGKKLAGISENTGNLFVRYLPNENWYTELGATYVGSYYTSDKNIVKMPDFTRLDAAIGFKDEKWGATFAVNNLTDKEYWRSSSMPGTPRNYLFRLNYFF</sequence>
<keyword evidence="9" id="KW-0406">Ion transport</keyword>